<proteinExistence type="predicted"/>
<evidence type="ECO:0000313" key="3">
    <source>
        <dbReference type="Proteomes" id="UP000234366"/>
    </source>
</evidence>
<accession>A0AAI8HR61</accession>
<keyword evidence="3" id="KW-1185">Reference proteome</keyword>
<keyword evidence="1" id="KW-1133">Transmembrane helix</keyword>
<feature type="transmembrane region" description="Helical" evidence="1">
    <location>
        <begin position="33"/>
        <end position="50"/>
    </location>
</feature>
<dbReference type="EMBL" id="CP025001">
    <property type="protein sequence ID" value="AUJ78811.1"/>
    <property type="molecule type" value="Genomic_DNA"/>
</dbReference>
<name>A0AAI8HR61_9BACI</name>
<organism evidence="2 3">
    <name type="scientific">Bacillus siamensis</name>
    <dbReference type="NCBI Taxonomy" id="659243"/>
    <lineage>
        <taxon>Bacteria</taxon>
        <taxon>Bacillati</taxon>
        <taxon>Bacillota</taxon>
        <taxon>Bacilli</taxon>
        <taxon>Bacillales</taxon>
        <taxon>Bacillaceae</taxon>
        <taxon>Bacillus</taxon>
        <taxon>Bacillus amyloliquefaciens group</taxon>
    </lineage>
</organism>
<evidence type="ECO:0000313" key="2">
    <source>
        <dbReference type="EMBL" id="AUJ78811.1"/>
    </source>
</evidence>
<keyword evidence="1" id="KW-0812">Transmembrane</keyword>
<dbReference type="Proteomes" id="UP000234366">
    <property type="component" value="Chromosome"/>
</dbReference>
<gene>
    <name evidence="2" type="ORF">CWD84_19375</name>
</gene>
<reference evidence="2 3" key="1">
    <citation type="submission" date="2017-11" db="EMBL/GenBank/DDBJ databases">
        <title>Genome sequence and genome mining of multiple bioactive secondary metabolites from a deep sea-derived Bacillus siamensis SCSIO 05746.</title>
        <authorList>
            <person name="Pan H.-Q."/>
            <person name="Ju J.-H."/>
        </authorList>
    </citation>
    <scope>NUCLEOTIDE SEQUENCE [LARGE SCALE GENOMIC DNA]</scope>
    <source>
        <strain evidence="2 3">SCSIO 05746</strain>
    </source>
</reference>
<evidence type="ECO:0000256" key="1">
    <source>
        <dbReference type="SAM" id="Phobius"/>
    </source>
</evidence>
<keyword evidence="1" id="KW-0472">Membrane</keyword>
<dbReference type="AlphaFoldDB" id="A0AAI8HR61"/>
<dbReference type="KEGG" id="bsia:CWD84_19375"/>
<protein>
    <submittedName>
        <fullName evidence="2">Uncharacterized protein</fullName>
    </submittedName>
</protein>
<sequence length="61" mass="7073">MFSNVIIFTIELYEGESFLQIVCRKYQPQPKDISLTALAGMICWMFLFLIKKLIKSSIIPT</sequence>